<dbReference type="Gene3D" id="3.30.9.10">
    <property type="entry name" value="D-Amino Acid Oxidase, subunit A, domain 2"/>
    <property type="match status" value="2"/>
</dbReference>
<keyword evidence="5" id="KW-0560">Oxidoreductase</keyword>
<keyword evidence="3" id="KW-0285">Flavoprotein</keyword>
<accession>A0ABQ4NKK4</accession>
<reference evidence="10 11" key="1">
    <citation type="submission" date="2021-05" db="EMBL/GenBank/DDBJ databases">
        <title>Bacteria Genome sequencing.</title>
        <authorList>
            <person name="Takabe Y."/>
            <person name="Nakajima Y."/>
            <person name="Suzuki S."/>
            <person name="Shiozaki T."/>
        </authorList>
    </citation>
    <scope>NUCLEOTIDE SEQUENCE [LARGE SCALE GENOMIC DNA]</scope>
    <source>
        <strain evidence="10 11">AI_62</strain>
    </source>
</reference>
<dbReference type="SUPFAM" id="SSF51971">
    <property type="entry name" value="Nucleotide-binding domain"/>
    <property type="match status" value="1"/>
</dbReference>
<dbReference type="InterPro" id="IPR023209">
    <property type="entry name" value="DAO"/>
</dbReference>
<evidence type="ECO:0000256" key="7">
    <source>
        <dbReference type="ARBA" id="ARBA00039751"/>
    </source>
</evidence>
<dbReference type="Gene3D" id="3.50.50.60">
    <property type="entry name" value="FAD/NAD(P)-binding domain"/>
    <property type="match status" value="2"/>
</dbReference>
<evidence type="ECO:0000256" key="6">
    <source>
        <dbReference type="ARBA" id="ARBA00039101"/>
    </source>
</evidence>
<evidence type="ECO:0000259" key="9">
    <source>
        <dbReference type="Pfam" id="PF01266"/>
    </source>
</evidence>
<evidence type="ECO:0000256" key="4">
    <source>
        <dbReference type="ARBA" id="ARBA00022827"/>
    </source>
</evidence>
<dbReference type="PANTHER" id="PTHR11530">
    <property type="entry name" value="D-AMINO ACID OXIDASE"/>
    <property type="match status" value="1"/>
</dbReference>
<name>A0ABQ4NKK4_9RHOB</name>
<sequence length="331" mass="36332">MKPVTVIGAGVAGLCVATELTARGVPVRIIDRAKPPSPKACSWWAGGMLAPWCERESAEEEVIRFGQEAFGWWQRHTDCVRQEGSLVVALGRDRQELARFGRRTSGYQEVDRATLREMEPDAAAVHGGLFFPDEAHLSPRDALASLVDGLEAAGVVFEEREVATPEPDGPDLTIDCRGLAAKDRLDDLRGVRGEMVVLRCPDVSFRRPIRMLHPRIPIYLVPRGEGVFMLGATMIETSSRAGVTARSLLELLSAAYALNPAFGEAEILEIGVDVRPAFADNLPRIRRKGNVIRANGLYRHGFLLAPSLARMVADLVQHDIQPEFSDDQAYA</sequence>
<protein>
    <recommendedName>
        <fullName evidence="7">D-amino-acid oxidase</fullName>
        <ecNumber evidence="6">1.4.3.3</ecNumber>
    </recommendedName>
</protein>
<dbReference type="PANTHER" id="PTHR11530:SF11">
    <property type="entry name" value="D-ASPARTATE OXIDASE"/>
    <property type="match status" value="1"/>
</dbReference>
<dbReference type="SUPFAM" id="SSF54373">
    <property type="entry name" value="FAD-linked reductases, C-terminal domain"/>
    <property type="match status" value="1"/>
</dbReference>
<keyword evidence="4" id="KW-0274">FAD</keyword>
<comment type="similarity">
    <text evidence="2">Belongs to the DAMOX/DASOX family.</text>
</comment>
<evidence type="ECO:0000256" key="5">
    <source>
        <dbReference type="ARBA" id="ARBA00023002"/>
    </source>
</evidence>
<evidence type="ECO:0000256" key="8">
    <source>
        <dbReference type="ARBA" id="ARBA00049547"/>
    </source>
</evidence>
<dbReference type="InterPro" id="IPR036188">
    <property type="entry name" value="FAD/NAD-bd_sf"/>
</dbReference>
<keyword evidence="11" id="KW-1185">Reference proteome</keyword>
<dbReference type="InterPro" id="IPR006076">
    <property type="entry name" value="FAD-dep_OxRdtase"/>
</dbReference>
<evidence type="ECO:0000313" key="10">
    <source>
        <dbReference type="EMBL" id="GIT94632.1"/>
    </source>
</evidence>
<proteinExistence type="inferred from homology"/>
<organism evidence="10 11">
    <name type="scientific">Jannaschia pagri</name>
    <dbReference type="NCBI Taxonomy" id="2829797"/>
    <lineage>
        <taxon>Bacteria</taxon>
        <taxon>Pseudomonadati</taxon>
        <taxon>Pseudomonadota</taxon>
        <taxon>Alphaproteobacteria</taxon>
        <taxon>Rhodobacterales</taxon>
        <taxon>Roseobacteraceae</taxon>
        <taxon>Jannaschia</taxon>
    </lineage>
</organism>
<dbReference type="Pfam" id="PF01266">
    <property type="entry name" value="DAO"/>
    <property type="match status" value="1"/>
</dbReference>
<evidence type="ECO:0000256" key="3">
    <source>
        <dbReference type="ARBA" id="ARBA00022630"/>
    </source>
</evidence>
<evidence type="ECO:0000256" key="2">
    <source>
        <dbReference type="ARBA" id="ARBA00006730"/>
    </source>
</evidence>
<feature type="domain" description="FAD dependent oxidoreductase" evidence="9">
    <location>
        <begin position="4"/>
        <end position="315"/>
    </location>
</feature>
<comment type="caution">
    <text evidence="10">The sequence shown here is derived from an EMBL/GenBank/DDBJ whole genome shotgun (WGS) entry which is preliminary data.</text>
</comment>
<comment type="cofactor">
    <cofactor evidence="1">
        <name>FAD</name>
        <dbReference type="ChEBI" id="CHEBI:57692"/>
    </cofactor>
</comment>
<evidence type="ECO:0000256" key="1">
    <source>
        <dbReference type="ARBA" id="ARBA00001974"/>
    </source>
</evidence>
<comment type="catalytic activity">
    <reaction evidence="8">
        <text>a D-alpha-amino acid + O2 + H2O = a 2-oxocarboxylate + H2O2 + NH4(+)</text>
        <dbReference type="Rhea" id="RHEA:21816"/>
        <dbReference type="ChEBI" id="CHEBI:15377"/>
        <dbReference type="ChEBI" id="CHEBI:15379"/>
        <dbReference type="ChEBI" id="CHEBI:16240"/>
        <dbReference type="ChEBI" id="CHEBI:28938"/>
        <dbReference type="ChEBI" id="CHEBI:35179"/>
        <dbReference type="ChEBI" id="CHEBI:59871"/>
        <dbReference type="EC" id="1.4.3.3"/>
    </reaction>
    <physiologicalReaction direction="left-to-right" evidence="8">
        <dbReference type="Rhea" id="RHEA:21817"/>
    </physiologicalReaction>
</comment>
<evidence type="ECO:0000313" key="11">
    <source>
        <dbReference type="Proteomes" id="UP000786693"/>
    </source>
</evidence>
<gene>
    <name evidence="10" type="ORF">JANAI62_12550</name>
</gene>
<dbReference type="EC" id="1.4.3.3" evidence="6"/>
<dbReference type="EMBL" id="BPFH01000002">
    <property type="protein sequence ID" value="GIT94632.1"/>
    <property type="molecule type" value="Genomic_DNA"/>
</dbReference>
<dbReference type="RefSeq" id="WP_220748153.1">
    <property type="nucleotide sequence ID" value="NZ_BPFH01000002.1"/>
</dbReference>
<dbReference type="Proteomes" id="UP000786693">
    <property type="component" value="Unassembled WGS sequence"/>
</dbReference>